<evidence type="ECO:0000259" key="2">
    <source>
        <dbReference type="Pfam" id="PF12849"/>
    </source>
</evidence>
<dbReference type="Gene3D" id="3.40.190.10">
    <property type="entry name" value="Periplasmic binding protein-like II"/>
    <property type="match status" value="1"/>
</dbReference>
<keyword evidence="4" id="KW-1185">Reference proteome</keyword>
<sequence>MKHPLSSNLRSSPVTNRGLACLLLSVALLTGITVGRAVEPLRMSGAAALCAALNKGQSTLDQSAGGPVQLISKNAGKGLQDVSSGACDIGMVTGSIERAAAGANAEKPGSVDLAKLVPVEIGRDPILFVVHPSNSVSSLTIAQIKEILTGAIQNWKEVGGHDAPITVFSLGPRNGPRIGVDEQVLLGAAVTKTAIQRETPRDICPIVAQKPDGFGFVGKSNFGPGVKVLQTDKPVGMAFFLVTKGSPSALQAKVIEAARSVVN</sequence>
<dbReference type="AlphaFoldDB" id="B1ZU65"/>
<dbReference type="PANTHER" id="PTHR30570:SF1">
    <property type="entry name" value="PHOSPHATE-BINDING PROTEIN PSTS"/>
    <property type="match status" value="1"/>
</dbReference>
<dbReference type="SUPFAM" id="SSF53850">
    <property type="entry name" value="Periplasmic binding protein-like II"/>
    <property type="match status" value="1"/>
</dbReference>
<accession>B1ZU65</accession>
<dbReference type="STRING" id="452637.Oter_3354"/>
<protein>
    <recommendedName>
        <fullName evidence="2">PBP domain-containing protein</fullName>
    </recommendedName>
</protein>
<organism evidence="3 4">
    <name type="scientific">Opitutus terrae (strain DSM 11246 / JCM 15787 / PB90-1)</name>
    <dbReference type="NCBI Taxonomy" id="452637"/>
    <lineage>
        <taxon>Bacteria</taxon>
        <taxon>Pseudomonadati</taxon>
        <taxon>Verrucomicrobiota</taxon>
        <taxon>Opitutia</taxon>
        <taxon>Opitutales</taxon>
        <taxon>Opitutaceae</taxon>
        <taxon>Opitutus</taxon>
    </lineage>
</organism>
<keyword evidence="1" id="KW-0732">Signal</keyword>
<evidence type="ECO:0000313" key="3">
    <source>
        <dbReference type="EMBL" id="ACB76631.1"/>
    </source>
</evidence>
<proteinExistence type="predicted"/>
<dbReference type="Proteomes" id="UP000007013">
    <property type="component" value="Chromosome"/>
</dbReference>
<reference evidence="3 4" key="1">
    <citation type="journal article" date="2011" name="J. Bacteriol.">
        <title>Genome sequence of the verrucomicrobium Opitutus terrae PB90-1, an abundant inhabitant of rice paddy soil ecosystems.</title>
        <authorList>
            <person name="van Passel M.W."/>
            <person name="Kant R."/>
            <person name="Palva A."/>
            <person name="Copeland A."/>
            <person name="Lucas S."/>
            <person name="Lapidus A."/>
            <person name="Glavina del Rio T."/>
            <person name="Pitluck S."/>
            <person name="Goltsman E."/>
            <person name="Clum A."/>
            <person name="Sun H."/>
            <person name="Schmutz J."/>
            <person name="Larimer F.W."/>
            <person name="Land M.L."/>
            <person name="Hauser L."/>
            <person name="Kyrpides N."/>
            <person name="Mikhailova N."/>
            <person name="Richardson P.P."/>
            <person name="Janssen P.H."/>
            <person name="de Vos W.M."/>
            <person name="Smidt H."/>
        </authorList>
    </citation>
    <scope>NUCLEOTIDE SEQUENCE [LARGE SCALE GENOMIC DNA]</scope>
    <source>
        <strain evidence="4">DSM 11246 / JCM 15787 / PB90-1</strain>
    </source>
</reference>
<evidence type="ECO:0000313" key="4">
    <source>
        <dbReference type="Proteomes" id="UP000007013"/>
    </source>
</evidence>
<dbReference type="InterPro" id="IPR050811">
    <property type="entry name" value="Phosphate_ABC_transporter"/>
</dbReference>
<feature type="domain" description="PBP" evidence="2">
    <location>
        <begin position="36"/>
        <end position="206"/>
    </location>
</feature>
<dbReference type="Pfam" id="PF12849">
    <property type="entry name" value="PBP_like_2"/>
    <property type="match status" value="1"/>
</dbReference>
<dbReference type="OrthoDB" id="9790048at2"/>
<dbReference type="EMBL" id="CP001032">
    <property type="protein sequence ID" value="ACB76631.1"/>
    <property type="molecule type" value="Genomic_DNA"/>
</dbReference>
<dbReference type="RefSeq" id="WP_012376160.1">
    <property type="nucleotide sequence ID" value="NC_010571.1"/>
</dbReference>
<evidence type="ECO:0000256" key="1">
    <source>
        <dbReference type="ARBA" id="ARBA00022729"/>
    </source>
</evidence>
<dbReference type="eggNOG" id="COG0226">
    <property type="taxonomic scope" value="Bacteria"/>
</dbReference>
<dbReference type="PANTHER" id="PTHR30570">
    <property type="entry name" value="PERIPLASMIC PHOSPHATE BINDING COMPONENT OF PHOSPHATE ABC TRANSPORTER"/>
    <property type="match status" value="1"/>
</dbReference>
<gene>
    <name evidence="3" type="ordered locus">Oter_3354</name>
</gene>
<dbReference type="HOGENOM" id="CLU_026228_5_1_0"/>
<name>B1ZU65_OPITP</name>
<dbReference type="InterPro" id="IPR024370">
    <property type="entry name" value="PBP_domain"/>
</dbReference>
<dbReference type="KEGG" id="ote:Oter_3354"/>